<protein>
    <recommendedName>
        <fullName evidence="5">Transmembrane protein</fullName>
    </recommendedName>
</protein>
<feature type="transmembrane region" description="Helical" evidence="1">
    <location>
        <begin position="123"/>
        <end position="143"/>
    </location>
</feature>
<keyword evidence="1" id="KW-1133">Transmembrane helix</keyword>
<dbReference type="Proteomes" id="UP001139089">
    <property type="component" value="Unassembled WGS sequence"/>
</dbReference>
<feature type="chain" id="PRO_5040931428" description="Transmembrane protein" evidence="2">
    <location>
        <begin position="34"/>
        <end position="154"/>
    </location>
</feature>
<keyword evidence="4" id="KW-1185">Reference proteome</keyword>
<dbReference type="RefSeq" id="WP_231816659.1">
    <property type="nucleotide sequence ID" value="NZ_JAJOZR010000017.1"/>
</dbReference>
<gene>
    <name evidence="3" type="ORF">LRX75_21365</name>
</gene>
<keyword evidence="1" id="KW-0812">Transmembrane</keyword>
<proteinExistence type="predicted"/>
<organism evidence="3 4">
    <name type="scientific">Rhizobium quercicola</name>
    <dbReference type="NCBI Taxonomy" id="2901226"/>
    <lineage>
        <taxon>Bacteria</taxon>
        <taxon>Pseudomonadati</taxon>
        <taxon>Pseudomonadota</taxon>
        <taxon>Alphaproteobacteria</taxon>
        <taxon>Hyphomicrobiales</taxon>
        <taxon>Rhizobiaceae</taxon>
        <taxon>Rhizobium/Agrobacterium group</taxon>
        <taxon>Rhizobium</taxon>
    </lineage>
</organism>
<evidence type="ECO:0000256" key="2">
    <source>
        <dbReference type="SAM" id="SignalP"/>
    </source>
</evidence>
<name>A0A9X1NYD4_9HYPH</name>
<evidence type="ECO:0000313" key="3">
    <source>
        <dbReference type="EMBL" id="MCD7111591.1"/>
    </source>
</evidence>
<dbReference type="AlphaFoldDB" id="A0A9X1NYD4"/>
<evidence type="ECO:0008006" key="5">
    <source>
        <dbReference type="Google" id="ProtNLM"/>
    </source>
</evidence>
<accession>A0A9X1NYD4</accession>
<evidence type="ECO:0000256" key="1">
    <source>
        <dbReference type="SAM" id="Phobius"/>
    </source>
</evidence>
<reference evidence="3" key="1">
    <citation type="submission" date="2021-12" db="EMBL/GenBank/DDBJ databases">
        <authorList>
            <person name="Li Y."/>
        </authorList>
    </citation>
    <scope>NUCLEOTIDE SEQUENCE</scope>
    <source>
        <strain evidence="3">DKSPLA3</strain>
    </source>
</reference>
<sequence>MSVSAPPALSLPRRAVYGLAIAATLACAGGAVAGETGDTSWQTELSIHQAGEQTDDALFPLGKPPALIEATGSTVNSPMLWLDDATMTEPDRISTGAILSARQLASISAFSLPGRIMPAERHIAIGLMLLAGAAMAAVSFGLWRWQVRGLSWEA</sequence>
<keyword evidence="1" id="KW-0472">Membrane</keyword>
<comment type="caution">
    <text evidence="3">The sequence shown here is derived from an EMBL/GenBank/DDBJ whole genome shotgun (WGS) entry which is preliminary data.</text>
</comment>
<dbReference type="EMBL" id="JAJOZR010000017">
    <property type="protein sequence ID" value="MCD7111591.1"/>
    <property type="molecule type" value="Genomic_DNA"/>
</dbReference>
<keyword evidence="2" id="KW-0732">Signal</keyword>
<feature type="signal peptide" evidence="2">
    <location>
        <begin position="1"/>
        <end position="33"/>
    </location>
</feature>
<evidence type="ECO:0000313" key="4">
    <source>
        <dbReference type="Proteomes" id="UP001139089"/>
    </source>
</evidence>